<evidence type="ECO:0000313" key="10">
    <source>
        <dbReference type="Proteomes" id="UP001586593"/>
    </source>
</evidence>
<dbReference type="PANTHER" id="PTHR43791:SF92">
    <property type="entry name" value="AGL026WP"/>
    <property type="match status" value="1"/>
</dbReference>
<feature type="transmembrane region" description="Helical" evidence="7">
    <location>
        <begin position="369"/>
        <end position="390"/>
    </location>
</feature>
<evidence type="ECO:0000256" key="4">
    <source>
        <dbReference type="ARBA" id="ARBA00022989"/>
    </source>
</evidence>
<evidence type="ECO:0000256" key="2">
    <source>
        <dbReference type="ARBA" id="ARBA00022448"/>
    </source>
</evidence>
<evidence type="ECO:0000256" key="1">
    <source>
        <dbReference type="ARBA" id="ARBA00004141"/>
    </source>
</evidence>
<dbReference type="InterPro" id="IPR036259">
    <property type="entry name" value="MFS_trans_sf"/>
</dbReference>
<feature type="transmembrane region" description="Helical" evidence="7">
    <location>
        <begin position="110"/>
        <end position="130"/>
    </location>
</feature>
<sequence>MEANDQKTMMEQKSAALEKKPSVADGVTSEPLDAADRVVIEREQFPLLASMTAEQLTALERRVRRKVDSRLLPTLLVLYILNYLDRNTIAQAKLGGLQVDLGLTGSEYQTAVSIFYVGYILFQIPSNIWLNKIGKPALYLMTCMAIWGAISACSGAAQSYGGFLACRFLLGIFEAAFFPGCMYTLSTWYKREELGKRMAFFYCGSQLSGAFAGLISAGIVENMDGVRGLEPWRWLFIIEGAMTVFAVPFAYFILPNFPSTTRWLTKEEREMAVWRLHVDSNHAEWTRKEDQITWAAFVMLLQDWKNWILVAINYCTGASLSINTFFPAVLATLGRSRTETLLLTTPPYLLSCITMFSICWSADHFRERFWHMTAPLLTALTGFIVLGATTAFGARYFGAMIIIPGIYVSYNLSVIWQANTIYSPPAKRAGALAMSNSLGNIAGLYTAYLFPDSAAPRYALALGVNAGMIFISILLAAVLRFALARENRLIEKQEQEETVDGRLAHARGFRYVL</sequence>
<dbReference type="EMBL" id="JAZHXJ010000186">
    <property type="protein sequence ID" value="KAL1869971.1"/>
    <property type="molecule type" value="Genomic_DNA"/>
</dbReference>
<protein>
    <recommendedName>
        <fullName evidence="8">Major facilitator superfamily (MFS) profile domain-containing protein</fullName>
    </recommendedName>
</protein>
<feature type="transmembrane region" description="Helical" evidence="7">
    <location>
        <begin position="169"/>
        <end position="188"/>
    </location>
</feature>
<keyword evidence="4 7" id="KW-1133">Transmembrane helix</keyword>
<reference evidence="9 10" key="1">
    <citation type="journal article" date="2024" name="Commun. Biol.">
        <title>Comparative genomic analysis of thermophilic fungi reveals convergent evolutionary adaptations and gene losses.</title>
        <authorList>
            <person name="Steindorff A.S."/>
            <person name="Aguilar-Pontes M.V."/>
            <person name="Robinson A.J."/>
            <person name="Andreopoulos B."/>
            <person name="LaButti K."/>
            <person name="Kuo A."/>
            <person name="Mondo S."/>
            <person name="Riley R."/>
            <person name="Otillar R."/>
            <person name="Haridas S."/>
            <person name="Lipzen A."/>
            <person name="Grimwood J."/>
            <person name="Schmutz J."/>
            <person name="Clum A."/>
            <person name="Reid I.D."/>
            <person name="Moisan M.C."/>
            <person name="Butler G."/>
            <person name="Nguyen T.T.M."/>
            <person name="Dewar K."/>
            <person name="Conant G."/>
            <person name="Drula E."/>
            <person name="Henrissat B."/>
            <person name="Hansel C."/>
            <person name="Singer S."/>
            <person name="Hutchinson M.I."/>
            <person name="de Vries R.P."/>
            <person name="Natvig D.O."/>
            <person name="Powell A.J."/>
            <person name="Tsang A."/>
            <person name="Grigoriev I.V."/>
        </authorList>
    </citation>
    <scope>NUCLEOTIDE SEQUENCE [LARGE SCALE GENOMIC DNA]</scope>
    <source>
        <strain evidence="9 10">ATCC 24622</strain>
    </source>
</reference>
<feature type="transmembrane region" description="Helical" evidence="7">
    <location>
        <begin position="462"/>
        <end position="483"/>
    </location>
</feature>
<proteinExistence type="predicted"/>
<feature type="transmembrane region" description="Helical" evidence="7">
    <location>
        <begin position="232"/>
        <end position="254"/>
    </location>
</feature>
<keyword evidence="10" id="KW-1185">Reference proteome</keyword>
<dbReference type="InterPro" id="IPR020846">
    <property type="entry name" value="MFS_dom"/>
</dbReference>
<feature type="transmembrane region" description="Helical" evidence="7">
    <location>
        <begin position="341"/>
        <end position="362"/>
    </location>
</feature>
<evidence type="ECO:0000256" key="6">
    <source>
        <dbReference type="SAM" id="MobiDB-lite"/>
    </source>
</evidence>
<feature type="transmembrane region" description="Helical" evidence="7">
    <location>
        <begin position="430"/>
        <end position="450"/>
    </location>
</feature>
<keyword evidence="2" id="KW-0813">Transport</keyword>
<feature type="domain" description="Major facilitator superfamily (MFS) profile" evidence="8">
    <location>
        <begin position="71"/>
        <end position="488"/>
    </location>
</feature>
<feature type="transmembrane region" description="Helical" evidence="7">
    <location>
        <begin position="137"/>
        <end position="157"/>
    </location>
</feature>
<comment type="subcellular location">
    <subcellularLocation>
        <location evidence="1">Membrane</location>
        <topology evidence="1">Multi-pass membrane protein</topology>
    </subcellularLocation>
</comment>
<name>A0ABR3X204_9PEZI</name>
<feature type="transmembrane region" description="Helical" evidence="7">
    <location>
        <begin position="200"/>
        <end position="220"/>
    </location>
</feature>
<evidence type="ECO:0000256" key="3">
    <source>
        <dbReference type="ARBA" id="ARBA00022692"/>
    </source>
</evidence>
<evidence type="ECO:0000256" key="7">
    <source>
        <dbReference type="SAM" id="Phobius"/>
    </source>
</evidence>
<organism evidence="9 10">
    <name type="scientific">Phialemonium thermophilum</name>
    <dbReference type="NCBI Taxonomy" id="223376"/>
    <lineage>
        <taxon>Eukaryota</taxon>
        <taxon>Fungi</taxon>
        <taxon>Dikarya</taxon>
        <taxon>Ascomycota</taxon>
        <taxon>Pezizomycotina</taxon>
        <taxon>Sordariomycetes</taxon>
        <taxon>Sordariomycetidae</taxon>
        <taxon>Cephalothecales</taxon>
        <taxon>Cephalothecaceae</taxon>
        <taxon>Phialemonium</taxon>
    </lineage>
</organism>
<dbReference type="Proteomes" id="UP001586593">
    <property type="component" value="Unassembled WGS sequence"/>
</dbReference>
<dbReference type="InterPro" id="IPR011701">
    <property type="entry name" value="MFS"/>
</dbReference>
<evidence type="ECO:0000259" key="8">
    <source>
        <dbReference type="PROSITE" id="PS50850"/>
    </source>
</evidence>
<gene>
    <name evidence="9" type="ORF">VTK73DRAFT_2892</name>
</gene>
<keyword evidence="3 7" id="KW-0812">Transmembrane</keyword>
<feature type="transmembrane region" description="Helical" evidence="7">
    <location>
        <begin position="307"/>
        <end position="329"/>
    </location>
</feature>
<evidence type="ECO:0000313" key="9">
    <source>
        <dbReference type="EMBL" id="KAL1869971.1"/>
    </source>
</evidence>
<comment type="caution">
    <text evidence="9">The sequence shown here is derived from an EMBL/GenBank/DDBJ whole genome shotgun (WGS) entry which is preliminary data.</text>
</comment>
<evidence type="ECO:0000256" key="5">
    <source>
        <dbReference type="ARBA" id="ARBA00023136"/>
    </source>
</evidence>
<keyword evidence="5 7" id="KW-0472">Membrane</keyword>
<dbReference type="Gene3D" id="1.20.1250.20">
    <property type="entry name" value="MFS general substrate transporter like domains"/>
    <property type="match status" value="2"/>
</dbReference>
<dbReference type="PANTHER" id="PTHR43791">
    <property type="entry name" value="PERMEASE-RELATED"/>
    <property type="match status" value="1"/>
</dbReference>
<feature type="region of interest" description="Disordered" evidence="6">
    <location>
        <begin position="1"/>
        <end position="28"/>
    </location>
</feature>
<accession>A0ABR3X204</accession>
<dbReference type="Pfam" id="PF07690">
    <property type="entry name" value="MFS_1"/>
    <property type="match status" value="1"/>
</dbReference>
<dbReference type="PROSITE" id="PS50850">
    <property type="entry name" value="MFS"/>
    <property type="match status" value="1"/>
</dbReference>
<feature type="transmembrane region" description="Helical" evidence="7">
    <location>
        <begin position="396"/>
        <end position="418"/>
    </location>
</feature>
<feature type="transmembrane region" description="Helical" evidence="7">
    <location>
        <begin position="71"/>
        <end position="90"/>
    </location>
</feature>
<feature type="compositionally biased region" description="Basic and acidic residues" evidence="6">
    <location>
        <begin position="1"/>
        <end position="22"/>
    </location>
</feature>
<dbReference type="SUPFAM" id="SSF103473">
    <property type="entry name" value="MFS general substrate transporter"/>
    <property type="match status" value="1"/>
</dbReference>